<evidence type="ECO:0000313" key="2">
    <source>
        <dbReference type="EMBL" id="MBP2291033.1"/>
    </source>
</evidence>
<evidence type="ECO:0000313" key="3">
    <source>
        <dbReference type="Proteomes" id="UP000781958"/>
    </source>
</evidence>
<proteinExistence type="predicted"/>
<protein>
    <recommendedName>
        <fullName evidence="4">DUF3489 domain-containing protein</fullName>
    </recommendedName>
</protein>
<evidence type="ECO:0000256" key="1">
    <source>
        <dbReference type="SAM" id="MobiDB-lite"/>
    </source>
</evidence>
<dbReference type="Proteomes" id="UP000781958">
    <property type="component" value="Unassembled WGS sequence"/>
</dbReference>
<name>A0ABS4SEM6_9PROT</name>
<organism evidence="2 3">
    <name type="scientific">Azospirillum rugosum</name>
    <dbReference type="NCBI Taxonomy" id="416170"/>
    <lineage>
        <taxon>Bacteria</taxon>
        <taxon>Pseudomonadati</taxon>
        <taxon>Pseudomonadota</taxon>
        <taxon>Alphaproteobacteria</taxon>
        <taxon>Rhodospirillales</taxon>
        <taxon>Azospirillaceae</taxon>
        <taxon>Azospirillum</taxon>
    </lineage>
</organism>
<reference evidence="2 3" key="1">
    <citation type="submission" date="2021-03" db="EMBL/GenBank/DDBJ databases">
        <title>Genomic Encyclopedia of Type Strains, Phase III (KMG-III): the genomes of soil and plant-associated and newly described type strains.</title>
        <authorList>
            <person name="Whitman W."/>
        </authorList>
    </citation>
    <scope>NUCLEOTIDE SEQUENCE [LARGE SCALE GENOMIC DNA]</scope>
    <source>
        <strain evidence="2 3">IMMIB AFH-6</strain>
    </source>
</reference>
<dbReference type="Pfam" id="PF11994">
    <property type="entry name" value="DUF3489"/>
    <property type="match status" value="1"/>
</dbReference>
<feature type="region of interest" description="Disordered" evidence="1">
    <location>
        <begin position="34"/>
        <end position="104"/>
    </location>
</feature>
<sequence length="255" mass="26703">MSLFNMTDTAARSFTSKGAATSAAKAAGFQDGEFTVSKGEGGWTYARIEPEQGNGEGDGVTRTEGTSTTPQGAAPQGDGQESKPQDGDTTNPPQGEQPKANAVSTAPADLKFPTVDHAVAWARCDGFAKNRIKVEQVDGGWTFRPLAEGEKYEAIGATPRTGNAPAFPAPGTKKRILIDLVCRAEGATMKELETAVGWKKCSGTLNELDETFGLDLEYRKKGGEGRYYGKLPEGIAPANANEANSGAAPMPVAAE</sequence>
<dbReference type="InterPro" id="IPR021880">
    <property type="entry name" value="DUF3489"/>
</dbReference>
<keyword evidence="3" id="KW-1185">Reference proteome</keyword>
<dbReference type="EMBL" id="JAGINP010000002">
    <property type="protein sequence ID" value="MBP2291033.1"/>
    <property type="molecule type" value="Genomic_DNA"/>
</dbReference>
<comment type="caution">
    <text evidence="2">The sequence shown here is derived from an EMBL/GenBank/DDBJ whole genome shotgun (WGS) entry which is preliminary data.</text>
</comment>
<gene>
    <name evidence="2" type="ORF">J2851_000775</name>
</gene>
<accession>A0ABS4SEM6</accession>
<evidence type="ECO:0008006" key="4">
    <source>
        <dbReference type="Google" id="ProtNLM"/>
    </source>
</evidence>
<dbReference type="RefSeq" id="WP_246500394.1">
    <property type="nucleotide sequence ID" value="NZ_JAGINP010000002.1"/>
</dbReference>